<comment type="caution">
    <text evidence="1">The sequence shown here is derived from an EMBL/GenBank/DDBJ whole genome shotgun (WGS) entry which is preliminary data.</text>
</comment>
<proteinExistence type="predicted"/>
<name>A0A0E9NDP8_SAICN</name>
<organism evidence="1 2">
    <name type="scientific">Saitoella complicata (strain BCRC 22490 / CBS 7301 / JCM 7358 / NBRC 10748 / NRRL Y-17804)</name>
    <dbReference type="NCBI Taxonomy" id="698492"/>
    <lineage>
        <taxon>Eukaryota</taxon>
        <taxon>Fungi</taxon>
        <taxon>Dikarya</taxon>
        <taxon>Ascomycota</taxon>
        <taxon>Taphrinomycotina</taxon>
        <taxon>Taphrinomycotina incertae sedis</taxon>
        <taxon>Saitoella</taxon>
    </lineage>
</organism>
<accession>A0A0E9NDP8</accession>
<reference evidence="1 2" key="2">
    <citation type="journal article" date="2014" name="J. Gen. Appl. Microbiol.">
        <title>The early diverging ascomycetous budding yeast Saitoella complicata has three histone deacetylases belonging to the Clr6, Hos2, and Rpd3 lineages.</title>
        <authorList>
            <person name="Nishida H."/>
            <person name="Matsumoto T."/>
            <person name="Kondo S."/>
            <person name="Hamamoto M."/>
            <person name="Yoshikawa H."/>
        </authorList>
    </citation>
    <scope>NUCLEOTIDE SEQUENCE [LARGE SCALE GENOMIC DNA]</scope>
    <source>
        <strain evidence="1 2">NRRL Y-17804</strain>
    </source>
</reference>
<evidence type="ECO:0000313" key="2">
    <source>
        <dbReference type="Proteomes" id="UP000033140"/>
    </source>
</evidence>
<evidence type="ECO:0000313" key="1">
    <source>
        <dbReference type="EMBL" id="GAO47530.1"/>
    </source>
</evidence>
<protein>
    <submittedName>
        <fullName evidence="1">Uncharacterized protein</fullName>
    </submittedName>
</protein>
<reference evidence="1 2" key="3">
    <citation type="journal article" date="2015" name="Genome Announc.">
        <title>Draft Genome Sequence of the Archiascomycetous Yeast Saitoella complicata.</title>
        <authorList>
            <person name="Yamauchi K."/>
            <person name="Kondo S."/>
            <person name="Hamamoto M."/>
            <person name="Takahashi Y."/>
            <person name="Ogura Y."/>
            <person name="Hayashi T."/>
            <person name="Nishida H."/>
        </authorList>
    </citation>
    <scope>NUCLEOTIDE SEQUENCE [LARGE SCALE GENOMIC DNA]</scope>
    <source>
        <strain evidence="1 2">NRRL Y-17804</strain>
    </source>
</reference>
<dbReference type="Proteomes" id="UP000033140">
    <property type="component" value="Unassembled WGS sequence"/>
</dbReference>
<reference evidence="1 2" key="1">
    <citation type="journal article" date="2011" name="J. Gen. Appl. Microbiol.">
        <title>Draft genome sequencing of the enigmatic yeast Saitoella complicata.</title>
        <authorList>
            <person name="Nishida H."/>
            <person name="Hamamoto M."/>
            <person name="Sugiyama J."/>
        </authorList>
    </citation>
    <scope>NUCLEOTIDE SEQUENCE [LARGE SCALE GENOMIC DNA]</scope>
    <source>
        <strain evidence="1 2">NRRL Y-17804</strain>
    </source>
</reference>
<sequence>MKPPDNPSTMEDPTSITSASVGFITMSPYCGNEFASPVFNRLSQGATVVFGMPDISRQATTAASTTATAVVEKGGFFIFKASSMGEDEDKGDCLLFHRQGTSTKLTPEQYSSIALKLKSHSSPCPIQQQGSGSERGAFRFAGSVDARNVAEWLHWTRHELGCSSSVCVRQVHWRDAGFTSEQLTKTTGTATDISSLSPLSSLTTRIPALDLIPPRPLPVPRRKRCYPVVDIPRLRSLSALQAREAEMELSETMLTWQS</sequence>
<gene>
    <name evidence="1" type="ORF">G7K_1735-t1</name>
</gene>
<dbReference type="EMBL" id="BACD03000009">
    <property type="protein sequence ID" value="GAO47530.1"/>
    <property type="molecule type" value="Genomic_DNA"/>
</dbReference>
<dbReference type="AlphaFoldDB" id="A0A0E9NDP8"/>
<keyword evidence="2" id="KW-1185">Reference proteome</keyword>